<dbReference type="Proteomes" id="UP000243498">
    <property type="component" value="Unassembled WGS sequence"/>
</dbReference>
<evidence type="ECO:0000256" key="1">
    <source>
        <dbReference type="SAM" id="MobiDB-lite"/>
    </source>
</evidence>
<dbReference type="GO" id="GO:0005634">
    <property type="term" value="C:nucleus"/>
    <property type="evidence" value="ECO:0007669"/>
    <property type="project" value="TreeGrafter"/>
</dbReference>
<dbReference type="PANTHER" id="PTHR13621:SF2">
    <property type="entry name" value="PROLINE-RICH PROTEIN PRCC"/>
    <property type="match status" value="1"/>
</dbReference>
<dbReference type="OrthoDB" id="2555634at2759"/>
<feature type="region of interest" description="Disordered" evidence="1">
    <location>
        <begin position="364"/>
        <end position="387"/>
    </location>
</feature>
<evidence type="ECO:0000313" key="5">
    <source>
        <dbReference type="Proteomes" id="UP000317257"/>
    </source>
</evidence>
<gene>
    <name evidence="3" type="ORF">ED733_006664</name>
    <name evidence="2" type="ORF">NOR_03581</name>
</gene>
<dbReference type="AlphaFoldDB" id="A0A167F5H3"/>
<dbReference type="Pfam" id="PF10253">
    <property type="entry name" value="PRCC"/>
    <property type="match status" value="1"/>
</dbReference>
<accession>A0A167F5H3</accession>
<evidence type="ECO:0000313" key="3">
    <source>
        <dbReference type="EMBL" id="TWU74830.1"/>
    </source>
</evidence>
<feature type="region of interest" description="Disordered" evidence="1">
    <location>
        <begin position="330"/>
        <end position="352"/>
    </location>
</feature>
<dbReference type="InterPro" id="IPR018800">
    <property type="entry name" value="PRCC"/>
</dbReference>
<dbReference type="Proteomes" id="UP000317257">
    <property type="component" value="Unassembled WGS sequence"/>
</dbReference>
<reference evidence="2 4" key="1">
    <citation type="journal article" date="2016" name="Genome Biol. Evol.">
        <title>Divergent and convergent evolution of fungal pathogenicity.</title>
        <authorList>
            <person name="Shang Y."/>
            <person name="Xiao G."/>
            <person name="Zheng P."/>
            <person name="Cen K."/>
            <person name="Zhan S."/>
            <person name="Wang C."/>
        </authorList>
    </citation>
    <scope>NUCLEOTIDE SEQUENCE [LARGE SCALE GENOMIC DNA]</scope>
    <source>
        <strain evidence="2 4">RCEF 4871</strain>
    </source>
</reference>
<feature type="compositionally biased region" description="Basic and acidic residues" evidence="1">
    <location>
        <begin position="120"/>
        <end position="131"/>
    </location>
</feature>
<evidence type="ECO:0000313" key="4">
    <source>
        <dbReference type="Proteomes" id="UP000243498"/>
    </source>
</evidence>
<reference evidence="5" key="2">
    <citation type="submission" date="2018-12" db="EMBL/GenBank/DDBJ databases">
        <title>The complete genome of Metarhizium rileyi, a key fungal pathogen of Lepidoptera.</title>
        <authorList>
            <person name="Binneck E."/>
            <person name="Lastra C.C.L."/>
            <person name="Sosa-Gomez D.R."/>
        </authorList>
    </citation>
    <scope>NUCLEOTIDE SEQUENCE [LARGE SCALE GENOMIC DNA]</scope>
    <source>
        <strain evidence="5">Cep018-CH2</strain>
    </source>
</reference>
<dbReference type="EMBL" id="SBHS01000010">
    <property type="protein sequence ID" value="TWU74830.1"/>
    <property type="molecule type" value="Genomic_DNA"/>
</dbReference>
<dbReference type="EMBL" id="AZHC01000009">
    <property type="protein sequence ID" value="OAA44827.1"/>
    <property type="molecule type" value="Genomic_DNA"/>
</dbReference>
<dbReference type="STRING" id="1081105.A0A167F5H3"/>
<dbReference type="OMA" id="KPLMFRP"/>
<keyword evidence="4" id="KW-1185">Reference proteome</keyword>
<organism evidence="2 4">
    <name type="scientific">Metarhizium rileyi (strain RCEF 4871)</name>
    <name type="common">Nomuraea rileyi</name>
    <dbReference type="NCBI Taxonomy" id="1649241"/>
    <lineage>
        <taxon>Eukaryota</taxon>
        <taxon>Fungi</taxon>
        <taxon>Dikarya</taxon>
        <taxon>Ascomycota</taxon>
        <taxon>Pezizomycotina</taxon>
        <taxon>Sordariomycetes</taxon>
        <taxon>Hypocreomycetidae</taxon>
        <taxon>Hypocreales</taxon>
        <taxon>Clavicipitaceae</taxon>
        <taxon>Metarhizium</taxon>
    </lineage>
</organism>
<protein>
    <submittedName>
        <fullName evidence="2">Mitotic checkpoint protein PRCC</fullName>
    </submittedName>
</protein>
<proteinExistence type="predicted"/>
<sequence>MGLVDYSESDSGSDIEGPPRPTPKPLPSQSTSKKPFQKVVDRSNPGKIVVSLPPPTYASNPGEPPAKRARTTAGGGLFSGLNSFLPPPKNVGKPVATSHSSAPPRLGVNLKTSAAPGFSRHVDEYTERTAEDGTSAPSLDMNLPPSKKQDAAPSIPEGQKPAEDVKLVGKPLKFRPLSVGFNAKKKEKKNKPSSALNSTPQTSAEASGTAAAATPAEPPAKKKISLFSMHTEQPPDPTPSSSNGTYEPLFESAYEPDANSAPYIDTDTAYYETPATTATGNAESLDVIADNLHLSAVARRELFGRDGAQLAAKKVVNFNMDKEYQHNESVRAAGDQQAHRAVRSIQGGGKHSLKQLVQNVQNQRDALEDSFASARSNKKATSSKYGW</sequence>
<feature type="compositionally biased region" description="Polar residues" evidence="1">
    <location>
        <begin position="192"/>
        <end position="201"/>
    </location>
</feature>
<dbReference type="PANTHER" id="PTHR13621">
    <property type="entry name" value="PROLINE-RICH PROTEIN PRCC"/>
    <property type="match status" value="1"/>
</dbReference>
<name>A0A167F5H3_METRR</name>
<comment type="caution">
    <text evidence="2">The sequence shown here is derived from an EMBL/GenBank/DDBJ whole genome shotgun (WGS) entry which is preliminary data.</text>
</comment>
<reference evidence="3" key="3">
    <citation type="journal article" date="2019" name="Microbiol. Resour. Announc.">
        <title>Genome Sequence of Metarhizium rileyi, a Microbial Control Agent for Lepidoptera.</title>
        <authorList>
            <person name="Binneck E."/>
            <person name="Lastra C.C.L."/>
            <person name="Sosa-Gomez D.R."/>
        </authorList>
    </citation>
    <scope>NUCLEOTIDE SEQUENCE</scope>
    <source>
        <strain evidence="3">Cep018-CH2</strain>
    </source>
</reference>
<feature type="compositionally biased region" description="Low complexity" evidence="1">
    <location>
        <begin position="202"/>
        <end position="215"/>
    </location>
</feature>
<evidence type="ECO:0000313" key="2">
    <source>
        <dbReference type="EMBL" id="OAA44827.1"/>
    </source>
</evidence>
<feature type="region of interest" description="Disordered" evidence="1">
    <location>
        <begin position="1"/>
        <end position="249"/>
    </location>
</feature>
<accession>A0A5C6GBA1</accession>
<feature type="compositionally biased region" description="Polar residues" evidence="1">
    <location>
        <begin position="373"/>
        <end position="387"/>
    </location>
</feature>